<reference evidence="2 3" key="1">
    <citation type="submission" date="2018-05" db="EMBL/GenBank/DDBJ databases">
        <title>Genomic Encyclopedia of Type Strains, Phase IV (KMG-IV): sequencing the most valuable type-strain genomes for metagenomic binning, comparative biology and taxonomic classification.</title>
        <authorList>
            <person name="Goeker M."/>
        </authorList>
    </citation>
    <scope>NUCLEOTIDE SEQUENCE [LARGE SCALE GENOMIC DNA]</scope>
    <source>
        <strain evidence="2 3">DSM 103371</strain>
    </source>
</reference>
<keyword evidence="1" id="KW-1133">Transmembrane helix</keyword>
<keyword evidence="1" id="KW-0472">Membrane</keyword>
<comment type="caution">
    <text evidence="2">The sequence shown here is derived from an EMBL/GenBank/DDBJ whole genome shotgun (WGS) entry which is preliminary data.</text>
</comment>
<dbReference type="AlphaFoldDB" id="A0A316G8G5"/>
<accession>A0A316G8G5</accession>
<keyword evidence="1" id="KW-0812">Transmembrane</keyword>
<keyword evidence="3" id="KW-1185">Reference proteome</keyword>
<dbReference type="OrthoDB" id="7173339at2"/>
<evidence type="ECO:0000256" key="1">
    <source>
        <dbReference type="SAM" id="Phobius"/>
    </source>
</evidence>
<dbReference type="RefSeq" id="WP_109758999.1">
    <property type="nucleotide sequence ID" value="NZ_CP034588.1"/>
</dbReference>
<organism evidence="2 3">
    <name type="scientific">Silicimonas algicola</name>
    <dbReference type="NCBI Taxonomy" id="1826607"/>
    <lineage>
        <taxon>Bacteria</taxon>
        <taxon>Pseudomonadati</taxon>
        <taxon>Pseudomonadota</taxon>
        <taxon>Alphaproteobacteria</taxon>
        <taxon>Rhodobacterales</taxon>
        <taxon>Paracoccaceae</taxon>
    </lineage>
</organism>
<proteinExistence type="predicted"/>
<name>A0A316G8G5_9RHOB</name>
<gene>
    <name evidence="2" type="ORF">C8D95_103508</name>
</gene>
<evidence type="ECO:0000313" key="3">
    <source>
        <dbReference type="Proteomes" id="UP000245390"/>
    </source>
</evidence>
<evidence type="ECO:0000313" key="2">
    <source>
        <dbReference type="EMBL" id="PWK57269.1"/>
    </source>
</evidence>
<sequence length="220" mass="23117">MANQDSFVTEVSDEVRRDKLFRLMRRYGWIAILAVVLLVAGAAFIEWRKARDAAEAQAFGDEILAALSGADDAARAEAMAALPTPEEPTRRAIQGLLAASAQSEAGNADVARASLEALAADTAVPQIYRDIALLKSVMVSAGTVAPADRVASLQPLLAAGNPLRLLALEQRAFAEVETGETEAAIATLRGILADAEVTEDLRVRATQLIVALGGTPEAQG</sequence>
<evidence type="ECO:0008006" key="4">
    <source>
        <dbReference type="Google" id="ProtNLM"/>
    </source>
</evidence>
<feature type="transmembrane region" description="Helical" evidence="1">
    <location>
        <begin position="27"/>
        <end position="45"/>
    </location>
</feature>
<dbReference type="KEGG" id="salo:EF888_10740"/>
<protein>
    <recommendedName>
        <fullName evidence="4">Tetratricopeptide repeat-like domain-containing protein</fullName>
    </recommendedName>
</protein>
<dbReference type="Proteomes" id="UP000245390">
    <property type="component" value="Unassembled WGS sequence"/>
</dbReference>
<dbReference type="EMBL" id="QGGV01000003">
    <property type="protein sequence ID" value="PWK57269.1"/>
    <property type="molecule type" value="Genomic_DNA"/>
</dbReference>